<dbReference type="Proteomes" id="UP000738325">
    <property type="component" value="Unassembled WGS sequence"/>
</dbReference>
<keyword evidence="8" id="KW-0472">Membrane</keyword>
<dbReference type="PANTHER" id="PTHR31646:SF1">
    <property type="entry name" value="ALPHA-1,2-MANNOSYLTRANSFERASE MNN2"/>
    <property type="match status" value="1"/>
</dbReference>
<organism evidence="11 12">
    <name type="scientific">Dissophora globulifera</name>
    <dbReference type="NCBI Taxonomy" id="979702"/>
    <lineage>
        <taxon>Eukaryota</taxon>
        <taxon>Fungi</taxon>
        <taxon>Fungi incertae sedis</taxon>
        <taxon>Mucoromycota</taxon>
        <taxon>Mortierellomycotina</taxon>
        <taxon>Mortierellomycetes</taxon>
        <taxon>Mortierellales</taxon>
        <taxon>Mortierellaceae</taxon>
        <taxon>Dissophora</taxon>
    </lineage>
</organism>
<dbReference type="Pfam" id="PF11051">
    <property type="entry name" value="Mannosyl_trans3"/>
    <property type="match status" value="1"/>
</dbReference>
<feature type="region of interest" description="Disordered" evidence="9">
    <location>
        <begin position="32"/>
        <end position="51"/>
    </location>
</feature>
<protein>
    <submittedName>
        <fullName evidence="11">Uncharacterized protein</fullName>
    </submittedName>
</protein>
<feature type="compositionally biased region" description="Low complexity" evidence="9">
    <location>
        <begin position="32"/>
        <end position="43"/>
    </location>
</feature>
<comment type="caution">
    <text evidence="11">The sequence shown here is derived from an EMBL/GenBank/DDBJ whole genome shotgun (WGS) entry which is preliminary data.</text>
</comment>
<reference evidence="11" key="1">
    <citation type="journal article" date="2020" name="Fungal Divers.">
        <title>Resolving the Mortierellaceae phylogeny through synthesis of multi-gene phylogenetics and phylogenomics.</title>
        <authorList>
            <person name="Vandepol N."/>
            <person name="Liber J."/>
            <person name="Desiro A."/>
            <person name="Na H."/>
            <person name="Kennedy M."/>
            <person name="Barry K."/>
            <person name="Grigoriev I.V."/>
            <person name="Miller A.N."/>
            <person name="O'Donnell K."/>
            <person name="Stajich J.E."/>
            <person name="Bonito G."/>
        </authorList>
    </citation>
    <scope>NUCLEOTIDE SEQUENCE</scope>
    <source>
        <strain evidence="11">REB-010B</strain>
    </source>
</reference>
<evidence type="ECO:0000256" key="4">
    <source>
        <dbReference type="ARBA" id="ARBA00022692"/>
    </source>
</evidence>
<proteinExistence type="inferred from homology"/>
<accession>A0A9P6UY42</accession>
<dbReference type="EMBL" id="JAAAIP010000118">
    <property type="protein sequence ID" value="KAG0325297.1"/>
    <property type="molecule type" value="Genomic_DNA"/>
</dbReference>
<keyword evidence="7" id="KW-0333">Golgi apparatus</keyword>
<evidence type="ECO:0000256" key="8">
    <source>
        <dbReference type="ARBA" id="ARBA00023136"/>
    </source>
</evidence>
<evidence type="ECO:0000256" key="5">
    <source>
        <dbReference type="ARBA" id="ARBA00022968"/>
    </source>
</evidence>
<feature type="chain" id="PRO_5040366783" evidence="10">
    <location>
        <begin position="19"/>
        <end position="530"/>
    </location>
</feature>
<keyword evidence="10" id="KW-0732">Signal</keyword>
<keyword evidence="6" id="KW-1133">Transmembrane helix</keyword>
<evidence type="ECO:0000256" key="1">
    <source>
        <dbReference type="ARBA" id="ARBA00004323"/>
    </source>
</evidence>
<evidence type="ECO:0000256" key="7">
    <source>
        <dbReference type="ARBA" id="ARBA00023034"/>
    </source>
</evidence>
<dbReference type="AlphaFoldDB" id="A0A9P6UY42"/>
<keyword evidence="12" id="KW-1185">Reference proteome</keyword>
<comment type="subcellular location">
    <subcellularLocation>
        <location evidence="1">Golgi apparatus membrane</location>
        <topology evidence="1">Single-pass type II membrane protein</topology>
    </subcellularLocation>
</comment>
<sequence length="530" mass="58806">MLCIGGVVVLIFIMSILEVSISPSSVMERSSSLLQQRSSSSSSGSTPPLQAEQVVEYKNPDGTDMDPKSIFMVRDFGASQCKAAFGEATLESTLPTEVRRERDEARATTWANTTKQNAFTLSLSWKRAMKTILPNWKEYTLGWVGQGVVLAPFPDRDGKDTIANTLVQIKLIRSMSTIPIEVWFETVQDVSEELHETLASWGAVVRTLDEDESIVRDGVVQLTNHEVDPLAVVPSGETPLTSIEVNDLRWKIGRNRAQHQRGLTVAALINSGFEEIVYYSPSTLPMQSPKSIFQQPDYIRTGALFWQHPTSFPAHDNPIWRIAQVDCNPTTFQQSWSAIALKHKDAWKGLFLAWHWLSGEEHATYEAAFGSQGHDLLRLAWMAVKRPYAMIERMPQPGAGIGKIELLDLSQAKGEGIGCNLGSSLYPTPGSDVLVNPFQFAKDQYLQKKRGKTDQDDFTPNRNVMLLDTSPDSAVINAGSNDRTIHNALDLALKDSRQPTTLLLTDVYAAGSGGRVCLKISQRRKGHRHV</sequence>
<evidence type="ECO:0000256" key="2">
    <source>
        <dbReference type="ARBA" id="ARBA00009105"/>
    </source>
</evidence>
<evidence type="ECO:0000256" key="9">
    <source>
        <dbReference type="SAM" id="MobiDB-lite"/>
    </source>
</evidence>
<comment type="similarity">
    <text evidence="2">Belongs to the MNN1/MNT family.</text>
</comment>
<evidence type="ECO:0000256" key="6">
    <source>
        <dbReference type="ARBA" id="ARBA00022989"/>
    </source>
</evidence>
<dbReference type="GO" id="GO:0046354">
    <property type="term" value="P:mannan biosynthetic process"/>
    <property type="evidence" value="ECO:0007669"/>
    <property type="project" value="TreeGrafter"/>
</dbReference>
<evidence type="ECO:0000256" key="3">
    <source>
        <dbReference type="ARBA" id="ARBA00022679"/>
    </source>
</evidence>
<evidence type="ECO:0000313" key="11">
    <source>
        <dbReference type="EMBL" id="KAG0325297.1"/>
    </source>
</evidence>
<keyword evidence="4" id="KW-0812">Transmembrane</keyword>
<name>A0A9P6UY42_9FUNG</name>
<dbReference type="PANTHER" id="PTHR31646">
    <property type="entry name" value="ALPHA-1,2-MANNOSYLTRANSFERASE MNN2"/>
    <property type="match status" value="1"/>
</dbReference>
<dbReference type="InterPro" id="IPR022751">
    <property type="entry name" value="Alpha_mannosyltransferase"/>
</dbReference>
<evidence type="ECO:0000313" key="12">
    <source>
        <dbReference type="Proteomes" id="UP000738325"/>
    </source>
</evidence>
<keyword evidence="3" id="KW-0808">Transferase</keyword>
<dbReference type="GO" id="GO:0000139">
    <property type="term" value="C:Golgi membrane"/>
    <property type="evidence" value="ECO:0007669"/>
    <property type="project" value="UniProtKB-SubCell"/>
</dbReference>
<gene>
    <name evidence="11" type="ORF">BGZ99_000813</name>
</gene>
<evidence type="ECO:0000256" key="10">
    <source>
        <dbReference type="SAM" id="SignalP"/>
    </source>
</evidence>
<dbReference type="OrthoDB" id="430354at2759"/>
<keyword evidence="5" id="KW-0735">Signal-anchor</keyword>
<feature type="signal peptide" evidence="10">
    <location>
        <begin position="1"/>
        <end position="18"/>
    </location>
</feature>
<dbReference type="GO" id="GO:0000026">
    <property type="term" value="F:alpha-1,2-mannosyltransferase activity"/>
    <property type="evidence" value="ECO:0007669"/>
    <property type="project" value="TreeGrafter"/>
</dbReference>